<dbReference type="Pfam" id="PF20259">
    <property type="entry name" value="tRNA_Me_trans_M"/>
    <property type="match status" value="1"/>
</dbReference>
<dbReference type="Pfam" id="PF20258">
    <property type="entry name" value="tRNA_Me_trans_C"/>
    <property type="match status" value="1"/>
</dbReference>
<feature type="active site" description="Cysteine persulfide intermediate" evidence="9">
    <location>
        <position position="193"/>
    </location>
</feature>
<evidence type="ECO:0000259" key="10">
    <source>
        <dbReference type="Pfam" id="PF20258"/>
    </source>
</evidence>
<feature type="active site" description="Nucleophile" evidence="9">
    <location>
        <position position="96"/>
    </location>
</feature>
<evidence type="ECO:0000256" key="5">
    <source>
        <dbReference type="ARBA" id="ARBA00022840"/>
    </source>
</evidence>
<feature type="domain" description="tRNA-specific 2-thiouridylase MnmA-like C-terminal" evidence="10">
    <location>
        <begin position="274"/>
        <end position="348"/>
    </location>
</feature>
<keyword evidence="5 9" id="KW-0067">ATP-binding</keyword>
<dbReference type="Pfam" id="PF03054">
    <property type="entry name" value="tRNA_Me_trans"/>
    <property type="match status" value="1"/>
</dbReference>
<dbReference type="InterPro" id="IPR004506">
    <property type="entry name" value="MnmA-like"/>
</dbReference>
<feature type="site" description="Interaction with tRNA" evidence="9">
    <location>
        <position position="330"/>
    </location>
</feature>
<dbReference type="InterPro" id="IPR046884">
    <property type="entry name" value="MnmA-like_central"/>
</dbReference>
<dbReference type="GO" id="GO:0005737">
    <property type="term" value="C:cytoplasm"/>
    <property type="evidence" value="ECO:0007669"/>
    <property type="project" value="UniProtKB-SubCell"/>
</dbReference>
<gene>
    <name evidence="9 12" type="primary">mnmA</name>
    <name evidence="12" type="ORF">IAC76_07960</name>
</gene>
<feature type="site" description="Interaction with tRNA" evidence="9">
    <location>
        <position position="122"/>
    </location>
</feature>
<dbReference type="InterPro" id="IPR023382">
    <property type="entry name" value="MnmA-like_central_sf"/>
</dbReference>
<reference evidence="12" key="1">
    <citation type="submission" date="2020-10" db="EMBL/GenBank/DDBJ databases">
        <authorList>
            <person name="Gilroy R."/>
        </authorList>
    </citation>
    <scope>NUCLEOTIDE SEQUENCE</scope>
    <source>
        <strain evidence="12">10192</strain>
    </source>
</reference>
<feature type="region of interest" description="Interaction with tRNA" evidence="9">
    <location>
        <begin position="298"/>
        <end position="299"/>
    </location>
</feature>
<evidence type="ECO:0000313" key="12">
    <source>
        <dbReference type="EMBL" id="MBO8431307.1"/>
    </source>
</evidence>
<feature type="disulfide bond" description="Alternate" evidence="9">
    <location>
        <begin position="96"/>
        <end position="193"/>
    </location>
</feature>
<protein>
    <recommendedName>
        <fullName evidence="9">tRNA-specific 2-thiouridylase MnmA</fullName>
        <ecNumber evidence="9">2.8.1.13</ecNumber>
    </recommendedName>
</protein>
<reference evidence="12" key="2">
    <citation type="journal article" date="2021" name="PeerJ">
        <title>Extensive microbial diversity within the chicken gut microbiome revealed by metagenomics and culture.</title>
        <authorList>
            <person name="Gilroy R."/>
            <person name="Ravi A."/>
            <person name="Getino M."/>
            <person name="Pursley I."/>
            <person name="Horton D.L."/>
            <person name="Alikhan N.F."/>
            <person name="Baker D."/>
            <person name="Gharbi K."/>
            <person name="Hall N."/>
            <person name="Watson M."/>
            <person name="Adriaenssens E.M."/>
            <person name="Foster-Nyarko E."/>
            <person name="Jarju S."/>
            <person name="Secka A."/>
            <person name="Antonio M."/>
            <person name="Oren A."/>
            <person name="Chaudhuri R.R."/>
            <person name="La Ragione R."/>
            <person name="Hildebrand F."/>
            <person name="Pallen M.J."/>
        </authorList>
    </citation>
    <scope>NUCLEOTIDE SEQUENCE</scope>
    <source>
        <strain evidence="12">10192</strain>
    </source>
</reference>
<keyword evidence="9" id="KW-0963">Cytoplasm</keyword>
<dbReference type="Gene3D" id="3.40.50.620">
    <property type="entry name" value="HUPs"/>
    <property type="match status" value="1"/>
</dbReference>
<comment type="similarity">
    <text evidence="9">Belongs to the MnmA/TRMU family.</text>
</comment>
<dbReference type="NCBIfam" id="TIGR00420">
    <property type="entry name" value="trmU"/>
    <property type="match status" value="1"/>
</dbReference>
<dbReference type="PANTHER" id="PTHR11933:SF5">
    <property type="entry name" value="MITOCHONDRIAL TRNA-SPECIFIC 2-THIOURIDYLASE 1"/>
    <property type="match status" value="1"/>
</dbReference>
<feature type="binding site" evidence="9">
    <location>
        <begin position="11"/>
        <end position="18"/>
    </location>
    <ligand>
        <name>ATP</name>
        <dbReference type="ChEBI" id="CHEBI:30616"/>
    </ligand>
</feature>
<keyword evidence="2 9" id="KW-0808">Transferase</keyword>
<evidence type="ECO:0000256" key="9">
    <source>
        <dbReference type="HAMAP-Rule" id="MF_00144"/>
    </source>
</evidence>
<dbReference type="InterPro" id="IPR046885">
    <property type="entry name" value="MnmA-like_C"/>
</dbReference>
<feature type="domain" description="tRNA-specific 2-thiouridylase MnmA-like central" evidence="11">
    <location>
        <begin position="202"/>
        <end position="266"/>
    </location>
</feature>
<dbReference type="GO" id="GO:0103016">
    <property type="term" value="F:tRNA-uridine 2-sulfurtransferase activity"/>
    <property type="evidence" value="ECO:0007669"/>
    <property type="project" value="UniProtKB-EC"/>
</dbReference>
<dbReference type="CDD" id="cd01998">
    <property type="entry name" value="MnmA_TRMU-like"/>
    <property type="match status" value="1"/>
</dbReference>
<accession>A0A9D9DQ48</accession>
<keyword evidence="3 9" id="KW-0819">tRNA processing</keyword>
<dbReference type="Gene3D" id="2.40.30.10">
    <property type="entry name" value="Translation factors"/>
    <property type="match status" value="1"/>
</dbReference>
<dbReference type="SUPFAM" id="SSF52402">
    <property type="entry name" value="Adenine nucleotide alpha hydrolases-like"/>
    <property type="match status" value="1"/>
</dbReference>
<evidence type="ECO:0000256" key="3">
    <source>
        <dbReference type="ARBA" id="ARBA00022694"/>
    </source>
</evidence>
<dbReference type="EMBL" id="JADIND010000175">
    <property type="protein sequence ID" value="MBO8431307.1"/>
    <property type="molecule type" value="Genomic_DNA"/>
</dbReference>
<feature type="region of interest" description="Interaction with tRNA" evidence="9">
    <location>
        <begin position="143"/>
        <end position="145"/>
    </location>
</feature>
<organism evidence="12 13">
    <name type="scientific">Candidatus Scatousia excrementipullorum</name>
    <dbReference type="NCBI Taxonomy" id="2840936"/>
    <lineage>
        <taxon>Bacteria</taxon>
        <taxon>Candidatus Scatousia</taxon>
    </lineage>
</organism>
<proteinExistence type="inferred from homology"/>
<keyword evidence="7 9" id="KW-1015">Disulfide bond</keyword>
<dbReference type="GO" id="GO:0000049">
    <property type="term" value="F:tRNA binding"/>
    <property type="evidence" value="ECO:0007669"/>
    <property type="project" value="UniProtKB-KW"/>
</dbReference>
<dbReference type="HAMAP" id="MF_00144">
    <property type="entry name" value="tRNA_thiouridyl_MnmA"/>
    <property type="match status" value="1"/>
</dbReference>
<dbReference type="GO" id="GO:0005524">
    <property type="term" value="F:ATP binding"/>
    <property type="evidence" value="ECO:0007669"/>
    <property type="project" value="UniProtKB-KW"/>
</dbReference>
<comment type="subcellular location">
    <subcellularLocation>
        <location evidence="9">Cytoplasm</location>
    </subcellularLocation>
</comment>
<comment type="function">
    <text evidence="9">Catalyzes the 2-thiolation of uridine at the wobble position (U34) of tRNA, leading to the formation of s(2)U34.</text>
</comment>
<dbReference type="GO" id="GO:0002143">
    <property type="term" value="P:tRNA wobble position uridine thiolation"/>
    <property type="evidence" value="ECO:0007669"/>
    <property type="project" value="TreeGrafter"/>
</dbReference>
<dbReference type="InterPro" id="IPR014729">
    <property type="entry name" value="Rossmann-like_a/b/a_fold"/>
</dbReference>
<dbReference type="PANTHER" id="PTHR11933">
    <property type="entry name" value="TRNA 5-METHYLAMINOMETHYL-2-THIOURIDYLATE -METHYLTRANSFERASE"/>
    <property type="match status" value="1"/>
</dbReference>
<evidence type="ECO:0000256" key="7">
    <source>
        <dbReference type="ARBA" id="ARBA00023157"/>
    </source>
</evidence>
<sequence>MKSVKKKAVVALSGGVDSSVTALLLKQQGYEVEGITGRMTDTASSDVVCHNAANVAAKLGIKHHILDISRNFKNKVIDYFENSYAAGETPNPCIVCNEFFKWGEIFDYAINTLGADVYATGHYAEIRNVGGVYKLYPAKDEHKDQLYFLYRLGQKELSKTLFPLYSYTKDEVKKIAYEFDLPPKSAKESQDICFIQKPYTTKKYLIDRFGHKKGDFIDINTGQKLGEHNGSYQYTIGQRKGIGIAAPYPLYVIDIDAAKNIVYLGRNEDNFKSELMVSDLKLSYPSAGTEFDAMVKIRYNMPKQKAHVSIYNNSAKIIFDAPVSSVTAGQAGVFYDIEDGYLIGGGKVIK</sequence>
<evidence type="ECO:0000259" key="11">
    <source>
        <dbReference type="Pfam" id="PF20259"/>
    </source>
</evidence>
<dbReference type="EC" id="2.8.1.13" evidence="9"/>
<name>A0A9D9DQ48_9BACT</name>
<comment type="caution">
    <text evidence="12">The sequence shown here is derived from an EMBL/GenBank/DDBJ whole genome shotgun (WGS) entry which is preliminary data.</text>
</comment>
<evidence type="ECO:0000256" key="4">
    <source>
        <dbReference type="ARBA" id="ARBA00022741"/>
    </source>
</evidence>
<dbReference type="NCBIfam" id="NF001138">
    <property type="entry name" value="PRK00143.1"/>
    <property type="match status" value="1"/>
</dbReference>
<evidence type="ECO:0000256" key="6">
    <source>
        <dbReference type="ARBA" id="ARBA00022884"/>
    </source>
</evidence>
<dbReference type="Proteomes" id="UP000823632">
    <property type="component" value="Unassembled WGS sequence"/>
</dbReference>
<keyword evidence="4 9" id="KW-0547">Nucleotide-binding</keyword>
<dbReference type="AlphaFoldDB" id="A0A9D9DQ48"/>
<evidence type="ECO:0000256" key="8">
    <source>
        <dbReference type="ARBA" id="ARBA00051542"/>
    </source>
</evidence>
<evidence type="ECO:0000256" key="2">
    <source>
        <dbReference type="ARBA" id="ARBA00022679"/>
    </source>
</evidence>
<comment type="catalytic activity">
    <reaction evidence="8 9">
        <text>S-sulfanyl-L-cysteinyl-[protein] + uridine(34) in tRNA + AH2 + ATP = 2-thiouridine(34) in tRNA + L-cysteinyl-[protein] + A + AMP + diphosphate + H(+)</text>
        <dbReference type="Rhea" id="RHEA:47032"/>
        <dbReference type="Rhea" id="RHEA-COMP:10131"/>
        <dbReference type="Rhea" id="RHEA-COMP:11726"/>
        <dbReference type="Rhea" id="RHEA-COMP:11727"/>
        <dbReference type="Rhea" id="RHEA-COMP:11728"/>
        <dbReference type="ChEBI" id="CHEBI:13193"/>
        <dbReference type="ChEBI" id="CHEBI:15378"/>
        <dbReference type="ChEBI" id="CHEBI:17499"/>
        <dbReference type="ChEBI" id="CHEBI:29950"/>
        <dbReference type="ChEBI" id="CHEBI:30616"/>
        <dbReference type="ChEBI" id="CHEBI:33019"/>
        <dbReference type="ChEBI" id="CHEBI:61963"/>
        <dbReference type="ChEBI" id="CHEBI:65315"/>
        <dbReference type="ChEBI" id="CHEBI:87170"/>
        <dbReference type="ChEBI" id="CHEBI:456215"/>
        <dbReference type="EC" id="2.8.1.13"/>
    </reaction>
</comment>
<dbReference type="Gene3D" id="2.30.30.280">
    <property type="entry name" value="Adenine nucleotide alpha hydrolases-like domains"/>
    <property type="match status" value="1"/>
</dbReference>
<dbReference type="FunFam" id="2.30.30.280:FF:000001">
    <property type="entry name" value="tRNA-specific 2-thiouridylase MnmA"/>
    <property type="match status" value="1"/>
</dbReference>
<comment type="caution">
    <text evidence="9">Lacks conserved residue(s) required for the propagation of feature annotation.</text>
</comment>
<keyword evidence="6 9" id="KW-0694">RNA-binding</keyword>
<evidence type="ECO:0000256" key="1">
    <source>
        <dbReference type="ARBA" id="ARBA00022555"/>
    </source>
</evidence>
<feature type="binding site" evidence="9">
    <location>
        <position position="121"/>
    </location>
    <ligand>
        <name>ATP</name>
        <dbReference type="ChEBI" id="CHEBI:30616"/>
    </ligand>
</feature>
<keyword evidence="1 9" id="KW-0820">tRNA-binding</keyword>
<evidence type="ECO:0000313" key="13">
    <source>
        <dbReference type="Proteomes" id="UP000823632"/>
    </source>
</evidence>